<gene>
    <name evidence="1" type="ORF">PYW08_010624</name>
</gene>
<proteinExistence type="predicted"/>
<comment type="caution">
    <text evidence="1">The sequence shown here is derived from an EMBL/GenBank/DDBJ whole genome shotgun (WGS) entry which is preliminary data.</text>
</comment>
<name>A0ACC2Q6B7_9NEOP</name>
<dbReference type="EMBL" id="CM056803">
    <property type="protein sequence ID" value="KAJ8707372.1"/>
    <property type="molecule type" value="Genomic_DNA"/>
</dbReference>
<organism evidence="1 2">
    <name type="scientific">Mythimna loreyi</name>
    <dbReference type="NCBI Taxonomy" id="667449"/>
    <lineage>
        <taxon>Eukaryota</taxon>
        <taxon>Metazoa</taxon>
        <taxon>Ecdysozoa</taxon>
        <taxon>Arthropoda</taxon>
        <taxon>Hexapoda</taxon>
        <taxon>Insecta</taxon>
        <taxon>Pterygota</taxon>
        <taxon>Neoptera</taxon>
        <taxon>Endopterygota</taxon>
        <taxon>Lepidoptera</taxon>
        <taxon>Glossata</taxon>
        <taxon>Ditrysia</taxon>
        <taxon>Noctuoidea</taxon>
        <taxon>Noctuidae</taxon>
        <taxon>Noctuinae</taxon>
        <taxon>Hadenini</taxon>
        <taxon>Mythimna</taxon>
    </lineage>
</organism>
<sequence length="448" mass="51361">MDFQSFEMDNITVRKPLRANSVDNIFNVSLRNNSTLHDTTMMSLPNTSLSDSDEIENYKDTIKRLTTELESAHQEIDNLNSENFRLKMDIGQYQKVIETYKKVNILETKCVTPKSTRKRNIIRTSSISTPSKLILPLTTAHQSVMAIVAHSPSEAGNMSFNTAGSVCSLDGIHPTCPHTPYNDEENNGIEEQNVHHKSAKEATATGFTDQQTHSNSMKETDQVSVTKKYSRIVIFGDQQAYGLNKTMTNTRLNKWNNNYKITSFIKPQATSAQVLSSCNDDFVKTLTSDDIIVLVIGSNDKNPYSLITELCNVLYKLRNNTVFITNVQNNPYLNESTINYNLGLIIQNYKNCKYIKIHNFDYISSINDRSTKSYHQHYLSHLCLKLNTHIDYIKYKTEFLNRFKNKNKIQNRTHIHTTPRKTTQTKITAFFEKTKKIGTDNKIGFFRK</sequence>
<protein>
    <submittedName>
        <fullName evidence="1">Uncharacterized protein</fullName>
    </submittedName>
</protein>
<evidence type="ECO:0000313" key="2">
    <source>
        <dbReference type="Proteomes" id="UP001231649"/>
    </source>
</evidence>
<evidence type="ECO:0000313" key="1">
    <source>
        <dbReference type="EMBL" id="KAJ8707372.1"/>
    </source>
</evidence>
<keyword evidence="2" id="KW-1185">Reference proteome</keyword>
<accession>A0ACC2Q6B7</accession>
<reference evidence="1" key="1">
    <citation type="submission" date="2023-03" db="EMBL/GenBank/DDBJ databases">
        <title>Chromosome-level genomes of two armyworms, Mythimna separata and Mythimna loreyi, provide insights into the biosynthesis and reception of sex pheromones.</title>
        <authorList>
            <person name="Zhao H."/>
        </authorList>
    </citation>
    <scope>NUCLEOTIDE SEQUENCE</scope>
    <source>
        <strain evidence="1">BeijingLab</strain>
    </source>
</reference>
<dbReference type="Proteomes" id="UP001231649">
    <property type="component" value="Chromosome 27"/>
</dbReference>